<evidence type="ECO:0000313" key="2">
    <source>
        <dbReference type="EMBL" id="PIR41398.1"/>
    </source>
</evidence>
<gene>
    <name evidence="2" type="ORF">COV31_00815</name>
</gene>
<name>A0A2H0R4E2_9BACT</name>
<accession>A0A2H0R4E2</accession>
<keyword evidence="1" id="KW-0732">Signal</keyword>
<proteinExistence type="predicted"/>
<evidence type="ECO:0000256" key="1">
    <source>
        <dbReference type="SAM" id="SignalP"/>
    </source>
</evidence>
<dbReference type="Proteomes" id="UP000230232">
    <property type="component" value="Unassembled WGS sequence"/>
</dbReference>
<evidence type="ECO:0000313" key="3">
    <source>
        <dbReference type="Proteomes" id="UP000230232"/>
    </source>
</evidence>
<feature type="chain" id="PRO_5013567650" evidence="1">
    <location>
        <begin position="23"/>
        <end position="120"/>
    </location>
</feature>
<sequence length="120" mass="13073">MGNRKKVLGLALLVLSFGSAVGQSPDASAKKKRHHFEVSVGSAYVGRAIGFVFYDKPVVQVSLTRDWGAGFYTGLWQSQPLDGSAWWSNFGYETDFTVGWAKGFKGIDFDSGSGLFLDPQ</sequence>
<dbReference type="AlphaFoldDB" id="A0A2H0R4E2"/>
<organism evidence="2 3">
    <name type="scientific">Candidatus Yanofskybacteria bacterium CG10_big_fil_rev_8_21_14_0_10_46_23</name>
    <dbReference type="NCBI Taxonomy" id="1975098"/>
    <lineage>
        <taxon>Bacteria</taxon>
        <taxon>Candidatus Yanofskyibacteriota</taxon>
    </lineage>
</organism>
<protein>
    <submittedName>
        <fullName evidence="2">Uncharacterized protein</fullName>
    </submittedName>
</protein>
<dbReference type="EMBL" id="PCXO01000005">
    <property type="protein sequence ID" value="PIR41398.1"/>
    <property type="molecule type" value="Genomic_DNA"/>
</dbReference>
<feature type="signal peptide" evidence="1">
    <location>
        <begin position="1"/>
        <end position="22"/>
    </location>
</feature>
<reference evidence="2 3" key="1">
    <citation type="submission" date="2017-09" db="EMBL/GenBank/DDBJ databases">
        <title>Depth-based differentiation of microbial function through sediment-hosted aquifers and enrichment of novel symbionts in the deep terrestrial subsurface.</title>
        <authorList>
            <person name="Probst A.J."/>
            <person name="Ladd B."/>
            <person name="Jarett J.K."/>
            <person name="Geller-Mcgrath D.E."/>
            <person name="Sieber C.M."/>
            <person name="Emerson J.B."/>
            <person name="Anantharaman K."/>
            <person name="Thomas B.C."/>
            <person name="Malmstrom R."/>
            <person name="Stieglmeier M."/>
            <person name="Klingl A."/>
            <person name="Woyke T."/>
            <person name="Ryan C.M."/>
            <person name="Banfield J.F."/>
        </authorList>
    </citation>
    <scope>NUCLEOTIDE SEQUENCE [LARGE SCALE GENOMIC DNA]</scope>
    <source>
        <strain evidence="2">CG10_big_fil_rev_8_21_14_0_10_46_23</strain>
    </source>
</reference>
<comment type="caution">
    <text evidence="2">The sequence shown here is derived from an EMBL/GenBank/DDBJ whole genome shotgun (WGS) entry which is preliminary data.</text>
</comment>